<feature type="region of interest" description="Disordered" evidence="1">
    <location>
        <begin position="1"/>
        <end position="33"/>
    </location>
</feature>
<evidence type="ECO:0000256" key="1">
    <source>
        <dbReference type="SAM" id="MobiDB-lite"/>
    </source>
</evidence>
<name>A0AA36I872_9DINO</name>
<protein>
    <submittedName>
        <fullName evidence="2">Uncharacterized protein</fullName>
    </submittedName>
</protein>
<dbReference type="Proteomes" id="UP001178507">
    <property type="component" value="Unassembled WGS sequence"/>
</dbReference>
<evidence type="ECO:0000313" key="2">
    <source>
        <dbReference type="EMBL" id="CAJ1382794.1"/>
    </source>
</evidence>
<keyword evidence="3" id="KW-1185">Reference proteome</keyword>
<accession>A0AA36I872</accession>
<gene>
    <name evidence="2" type="ORF">EVOR1521_LOCUS10100</name>
</gene>
<comment type="caution">
    <text evidence="2">The sequence shown here is derived from an EMBL/GenBank/DDBJ whole genome shotgun (WGS) entry which is preliminary data.</text>
</comment>
<dbReference type="EMBL" id="CAUJNA010000946">
    <property type="protein sequence ID" value="CAJ1382794.1"/>
    <property type="molecule type" value="Genomic_DNA"/>
</dbReference>
<evidence type="ECO:0000313" key="3">
    <source>
        <dbReference type="Proteomes" id="UP001178507"/>
    </source>
</evidence>
<reference evidence="2" key="1">
    <citation type="submission" date="2023-08" db="EMBL/GenBank/DDBJ databases">
        <authorList>
            <person name="Chen Y."/>
            <person name="Shah S."/>
            <person name="Dougan E. K."/>
            <person name="Thang M."/>
            <person name="Chan C."/>
        </authorList>
    </citation>
    <scope>NUCLEOTIDE SEQUENCE</scope>
</reference>
<sequence length="363" mass="40230">MRGWGECDHEGKEVKELRGPKAAKPPAKPGKAHSAFLDEELDKYFEKETPEPCVESLSPAEMQDRKVAAMLLRSARHKVEQAEESGLAAYLEEEAHLDQRVNKRLLAGEVSQARSFNRRAGIEPLPAVQEPSAGLSLEQREAKALEQEYVRSSHRMRSSEAVAVCSAQPRKRQRVGTQGEPLDVAALEEEAKKQADEDAALVNPILRPPPKLVKRIAVKIGGKEQFPPPIEGLLPKTRESMEEMEAKLWPSKGMRVRVFNETGELKAYHLQTGVVQRRHAARGAVDVALDGSQRLLKMVSEAHLQTYVSKTCARIEVVRGGNRGVIGELVSRNVSKSLAIIRLGRGQGQRELELPLADICEFV</sequence>
<organism evidence="2 3">
    <name type="scientific">Effrenium voratum</name>
    <dbReference type="NCBI Taxonomy" id="2562239"/>
    <lineage>
        <taxon>Eukaryota</taxon>
        <taxon>Sar</taxon>
        <taxon>Alveolata</taxon>
        <taxon>Dinophyceae</taxon>
        <taxon>Suessiales</taxon>
        <taxon>Symbiodiniaceae</taxon>
        <taxon>Effrenium</taxon>
    </lineage>
</organism>
<dbReference type="AlphaFoldDB" id="A0AA36I872"/>
<proteinExistence type="predicted"/>
<feature type="compositionally biased region" description="Basic and acidic residues" evidence="1">
    <location>
        <begin position="1"/>
        <end position="19"/>
    </location>
</feature>